<dbReference type="EMBL" id="CAJOBG010040193">
    <property type="protein sequence ID" value="CAF4395280.1"/>
    <property type="molecule type" value="Genomic_DNA"/>
</dbReference>
<accession>A0A820NSD9</accession>
<evidence type="ECO:0000313" key="1">
    <source>
        <dbReference type="EMBL" id="CAF4395280.1"/>
    </source>
</evidence>
<proteinExistence type="predicted"/>
<evidence type="ECO:0000313" key="2">
    <source>
        <dbReference type="Proteomes" id="UP000663866"/>
    </source>
</evidence>
<reference evidence="1" key="1">
    <citation type="submission" date="2021-02" db="EMBL/GenBank/DDBJ databases">
        <authorList>
            <person name="Nowell W R."/>
        </authorList>
    </citation>
    <scope>NUCLEOTIDE SEQUENCE</scope>
</reference>
<protein>
    <submittedName>
        <fullName evidence="1">Uncharacterized protein</fullName>
    </submittedName>
</protein>
<organism evidence="1 2">
    <name type="scientific">Rotaria magnacalcarata</name>
    <dbReference type="NCBI Taxonomy" id="392030"/>
    <lineage>
        <taxon>Eukaryota</taxon>
        <taxon>Metazoa</taxon>
        <taxon>Spiralia</taxon>
        <taxon>Gnathifera</taxon>
        <taxon>Rotifera</taxon>
        <taxon>Eurotatoria</taxon>
        <taxon>Bdelloidea</taxon>
        <taxon>Philodinida</taxon>
        <taxon>Philodinidae</taxon>
        <taxon>Rotaria</taxon>
    </lineage>
</organism>
<feature type="non-terminal residue" evidence="1">
    <location>
        <position position="32"/>
    </location>
</feature>
<comment type="caution">
    <text evidence="1">The sequence shown here is derived from an EMBL/GenBank/DDBJ whole genome shotgun (WGS) entry which is preliminary data.</text>
</comment>
<dbReference type="AlphaFoldDB" id="A0A820NSD9"/>
<name>A0A820NSD9_9BILA</name>
<gene>
    <name evidence="1" type="ORF">OVN521_LOCUS34546</name>
</gene>
<dbReference type="Proteomes" id="UP000663866">
    <property type="component" value="Unassembled WGS sequence"/>
</dbReference>
<sequence>MTNEFQSIDTSNIDQNDDFKFDESIELDTCVA</sequence>
<keyword evidence="2" id="KW-1185">Reference proteome</keyword>